<name>A0A4P9C5C4_EUBML</name>
<dbReference type="AlphaFoldDB" id="A0A4P9C5C4"/>
<dbReference type="Pfam" id="PF00174">
    <property type="entry name" value="Oxidored_molyb"/>
    <property type="match status" value="1"/>
</dbReference>
<dbReference type="KEGG" id="emt:CPZ25_004175"/>
<dbReference type="InterPro" id="IPR036374">
    <property type="entry name" value="OxRdtase_Mopterin-bd_sf"/>
</dbReference>
<protein>
    <recommendedName>
        <fullName evidence="1">Oxidoreductase molybdopterin-binding domain-containing protein</fullName>
    </recommendedName>
</protein>
<dbReference type="RefSeq" id="WP_074616765.1">
    <property type="nucleotide sequence ID" value="NZ_CP029487.1"/>
</dbReference>
<feature type="domain" description="Oxidoreductase molybdopterin-binding" evidence="1">
    <location>
        <begin position="20"/>
        <end position="118"/>
    </location>
</feature>
<proteinExistence type="predicted"/>
<reference evidence="2 3" key="1">
    <citation type="submission" date="2018-05" db="EMBL/GenBank/DDBJ databases">
        <title>Genome comparison of Eubacterium sp.</title>
        <authorList>
            <person name="Feng Y."/>
            <person name="Sanchez-Andrea I."/>
            <person name="Stams A.J.M."/>
            <person name="De Vos W.M."/>
        </authorList>
    </citation>
    <scope>NUCLEOTIDE SEQUENCE [LARGE SCALE GENOMIC DNA]</scope>
    <source>
        <strain evidence="2 3">YI</strain>
    </source>
</reference>
<gene>
    <name evidence="2" type="ORF">CPZ25_004175</name>
</gene>
<accession>A0A4P9C5C4</accession>
<evidence type="ECO:0000259" key="1">
    <source>
        <dbReference type="Pfam" id="PF00174"/>
    </source>
</evidence>
<keyword evidence="3" id="KW-1185">Reference proteome</keyword>
<dbReference type="EMBL" id="CP029487">
    <property type="protein sequence ID" value="QCT70550.1"/>
    <property type="molecule type" value="Genomic_DNA"/>
</dbReference>
<dbReference type="InterPro" id="IPR000572">
    <property type="entry name" value="OxRdtase_Mopterin-bd_dom"/>
</dbReference>
<sequence length="121" mass="13437">MKIKTEDVSGAGLTTVCASFKKSRQAPENRKYTGVSFKRLAEYTGHSLSQESICVFKASDGFSIALTGEEAMDTEQCFIAVSEAGEALTLEAGKPYCMMLMLRDATSQRWCRYLDEVDIRE</sequence>
<evidence type="ECO:0000313" key="3">
    <source>
        <dbReference type="Proteomes" id="UP000218387"/>
    </source>
</evidence>
<dbReference type="Proteomes" id="UP000218387">
    <property type="component" value="Chromosome"/>
</dbReference>
<dbReference type="Gene3D" id="3.90.420.10">
    <property type="entry name" value="Oxidoreductase, molybdopterin-binding domain"/>
    <property type="match status" value="1"/>
</dbReference>
<dbReference type="SUPFAM" id="SSF56524">
    <property type="entry name" value="Oxidoreductase molybdopterin-binding domain"/>
    <property type="match status" value="1"/>
</dbReference>
<evidence type="ECO:0000313" key="2">
    <source>
        <dbReference type="EMBL" id="QCT70550.1"/>
    </source>
</evidence>
<organism evidence="2 3">
    <name type="scientific">Eubacterium maltosivorans</name>
    <dbReference type="NCBI Taxonomy" id="2041044"/>
    <lineage>
        <taxon>Bacteria</taxon>
        <taxon>Bacillati</taxon>
        <taxon>Bacillota</taxon>
        <taxon>Clostridia</taxon>
        <taxon>Eubacteriales</taxon>
        <taxon>Eubacteriaceae</taxon>
        <taxon>Eubacterium</taxon>
    </lineage>
</organism>